<dbReference type="Gene3D" id="1.20.1070.10">
    <property type="entry name" value="Rhodopsin 7-helix transmembrane proteins"/>
    <property type="match status" value="1"/>
</dbReference>
<keyword evidence="4 13" id="KW-0812">Transmembrane</keyword>
<evidence type="ECO:0000256" key="5">
    <source>
        <dbReference type="ARBA" id="ARBA00022725"/>
    </source>
</evidence>
<dbReference type="PRINTS" id="PR00237">
    <property type="entry name" value="GPCRRHODOPSN"/>
</dbReference>
<keyword evidence="7" id="KW-0297">G-protein coupled receptor</keyword>
<feature type="transmembrane region" description="Helical" evidence="13">
    <location>
        <begin position="112"/>
        <end position="130"/>
    </location>
</feature>
<feature type="transmembrane region" description="Helical" evidence="13">
    <location>
        <begin position="150"/>
        <end position="172"/>
    </location>
</feature>
<evidence type="ECO:0000256" key="10">
    <source>
        <dbReference type="ARBA" id="ARBA00023170"/>
    </source>
</evidence>
<dbReference type="PRINTS" id="PR00245">
    <property type="entry name" value="OLFACTORYR"/>
</dbReference>
<feature type="transmembrane region" description="Helical" evidence="13">
    <location>
        <begin position="12"/>
        <end position="32"/>
    </location>
</feature>
<feature type="transmembrane region" description="Helical" evidence="13">
    <location>
        <begin position="323"/>
        <end position="343"/>
    </location>
</feature>
<dbReference type="Ensembl" id="ENSMALT00000019858.1">
    <property type="protein sequence ID" value="ENSMALP00000019472.1"/>
    <property type="gene ID" value="ENSMALG00000013590.1"/>
</dbReference>
<evidence type="ECO:0000256" key="3">
    <source>
        <dbReference type="ARBA" id="ARBA00022606"/>
    </source>
</evidence>
<dbReference type="GO" id="GO:0005549">
    <property type="term" value="F:odorant binding"/>
    <property type="evidence" value="ECO:0007669"/>
    <property type="project" value="TreeGrafter"/>
</dbReference>
<evidence type="ECO:0000256" key="11">
    <source>
        <dbReference type="ARBA" id="ARBA00023180"/>
    </source>
</evidence>
<dbReference type="AlphaFoldDB" id="A0A3Q3JW82"/>
<evidence type="ECO:0000256" key="4">
    <source>
        <dbReference type="ARBA" id="ARBA00022692"/>
    </source>
</evidence>
<dbReference type="FunFam" id="1.20.1070.10:FF:000024">
    <property type="entry name" value="Olfactory receptor"/>
    <property type="match status" value="1"/>
</dbReference>
<reference evidence="15" key="2">
    <citation type="submission" date="2025-09" db="UniProtKB">
        <authorList>
            <consortium name="Ensembl"/>
        </authorList>
    </citation>
    <scope>IDENTIFICATION</scope>
</reference>
<dbReference type="SUPFAM" id="SSF81321">
    <property type="entry name" value="Family A G protein-coupled receptor-like"/>
    <property type="match status" value="1"/>
</dbReference>
<dbReference type="PANTHER" id="PTHR26451:SF869">
    <property type="entry name" value="OLFACTORY RECEPTOR 530-RELATED"/>
    <property type="match status" value="1"/>
</dbReference>
<evidence type="ECO:0000256" key="2">
    <source>
        <dbReference type="ARBA" id="ARBA00022475"/>
    </source>
</evidence>
<proteinExistence type="predicted"/>
<dbReference type="GO" id="GO:0004930">
    <property type="term" value="F:G protein-coupled receptor activity"/>
    <property type="evidence" value="ECO:0007669"/>
    <property type="project" value="UniProtKB-KW"/>
</dbReference>
<dbReference type="InterPro" id="IPR017452">
    <property type="entry name" value="GPCR_Rhodpsn_7TM"/>
</dbReference>
<feature type="transmembrane region" description="Helical" evidence="13">
    <location>
        <begin position="78"/>
        <end position="100"/>
    </location>
</feature>
<feature type="domain" description="G-protein coupled receptors family 1 profile" evidence="14">
    <location>
        <begin position="93"/>
        <end position="341"/>
    </location>
</feature>
<keyword evidence="10" id="KW-0675">Receptor</keyword>
<dbReference type="GO" id="GO:0004984">
    <property type="term" value="F:olfactory receptor activity"/>
    <property type="evidence" value="ECO:0007669"/>
    <property type="project" value="InterPro"/>
</dbReference>
<feature type="transmembrane region" description="Helical" evidence="13">
    <location>
        <begin position="252"/>
        <end position="277"/>
    </location>
</feature>
<keyword evidence="11" id="KW-0325">Glycoprotein</keyword>
<sequence>MLKLSFRAFSDFRFCYVHVLTCIQVAYIHRIATGDQALTLFFMKRPAPLISHSFQLKLDRVSSSQSEHDTDAVKRMSYYYVFLFLLYIVSVLGNTLVMLIICLDHNLRTPKYIAVFNLAFTDLLGSSALVPKVLDIFLFDHPYISYNDCLTFMFFCFTCLSMQALNLVALAYDRMIAIIFPLHYHVKVTRRFMFSLIGSFWLFVITVILIAAGILTRLSFCKSVVIDSYFCDYGQIYRLACNDKTPGLVISFLLPFLILWLPLVFIVFTYLYIGYALTKVATVHERVKAFKTCTAHMLLVAIYFFPVIITFASLGNLHPNARIISLSLTFVFPPTLNPIIYVLQTQEIRKSVKKLFQIRVQSKIAIKIFTEVKTILMKTQYNSN</sequence>
<dbReference type="InterPro" id="IPR000725">
    <property type="entry name" value="Olfact_rcpt"/>
</dbReference>
<evidence type="ECO:0000256" key="9">
    <source>
        <dbReference type="ARBA" id="ARBA00023157"/>
    </source>
</evidence>
<name>A0A3Q3JW82_MONAL</name>
<evidence type="ECO:0000256" key="1">
    <source>
        <dbReference type="ARBA" id="ARBA00004651"/>
    </source>
</evidence>
<dbReference type="PANTHER" id="PTHR26451">
    <property type="entry name" value="G_PROTEIN_RECEP_F1_2 DOMAIN-CONTAINING PROTEIN"/>
    <property type="match status" value="1"/>
</dbReference>
<keyword evidence="16" id="KW-1185">Reference proteome</keyword>
<evidence type="ECO:0000313" key="16">
    <source>
        <dbReference type="Proteomes" id="UP000261600"/>
    </source>
</evidence>
<evidence type="ECO:0000313" key="15">
    <source>
        <dbReference type="Ensembl" id="ENSMALP00000019472.1"/>
    </source>
</evidence>
<dbReference type="PROSITE" id="PS50262">
    <property type="entry name" value="G_PROTEIN_RECEP_F1_2"/>
    <property type="match status" value="1"/>
</dbReference>
<keyword evidence="8 13" id="KW-0472">Membrane</keyword>
<dbReference type="Proteomes" id="UP000261600">
    <property type="component" value="Unplaced"/>
</dbReference>
<dbReference type="GO" id="GO:0005886">
    <property type="term" value="C:plasma membrane"/>
    <property type="evidence" value="ECO:0007669"/>
    <property type="project" value="UniProtKB-SubCell"/>
</dbReference>
<accession>A0A3Q3JW82</accession>
<keyword evidence="12" id="KW-0807">Transducer</keyword>
<feature type="transmembrane region" description="Helical" evidence="13">
    <location>
        <begin position="298"/>
        <end position="317"/>
    </location>
</feature>
<keyword evidence="6 13" id="KW-1133">Transmembrane helix</keyword>
<dbReference type="Pfam" id="PF13853">
    <property type="entry name" value="7tm_4"/>
    <property type="match status" value="1"/>
</dbReference>
<keyword evidence="2" id="KW-1003">Cell membrane</keyword>
<dbReference type="InterPro" id="IPR000276">
    <property type="entry name" value="GPCR_Rhodpsn"/>
</dbReference>
<evidence type="ECO:0000259" key="14">
    <source>
        <dbReference type="PROSITE" id="PS50262"/>
    </source>
</evidence>
<keyword evidence="9" id="KW-1015">Disulfide bond</keyword>
<keyword evidence="3" id="KW-0716">Sensory transduction</keyword>
<evidence type="ECO:0000256" key="6">
    <source>
        <dbReference type="ARBA" id="ARBA00022989"/>
    </source>
</evidence>
<organism evidence="15 16">
    <name type="scientific">Monopterus albus</name>
    <name type="common">Swamp eel</name>
    <dbReference type="NCBI Taxonomy" id="43700"/>
    <lineage>
        <taxon>Eukaryota</taxon>
        <taxon>Metazoa</taxon>
        <taxon>Chordata</taxon>
        <taxon>Craniata</taxon>
        <taxon>Vertebrata</taxon>
        <taxon>Euteleostomi</taxon>
        <taxon>Actinopterygii</taxon>
        <taxon>Neopterygii</taxon>
        <taxon>Teleostei</taxon>
        <taxon>Neoteleostei</taxon>
        <taxon>Acanthomorphata</taxon>
        <taxon>Anabantaria</taxon>
        <taxon>Synbranchiformes</taxon>
        <taxon>Synbranchidae</taxon>
        <taxon>Monopterus</taxon>
    </lineage>
</organism>
<dbReference type="InterPro" id="IPR052921">
    <property type="entry name" value="GPCR1_Superfamily_Member"/>
</dbReference>
<evidence type="ECO:0000256" key="7">
    <source>
        <dbReference type="ARBA" id="ARBA00023040"/>
    </source>
</evidence>
<evidence type="ECO:0000256" key="12">
    <source>
        <dbReference type="ARBA" id="ARBA00023224"/>
    </source>
</evidence>
<comment type="subcellular location">
    <subcellularLocation>
        <location evidence="1">Cell membrane</location>
        <topology evidence="1">Multi-pass membrane protein</topology>
    </subcellularLocation>
</comment>
<evidence type="ECO:0000256" key="13">
    <source>
        <dbReference type="SAM" id="Phobius"/>
    </source>
</evidence>
<protein>
    <recommendedName>
        <fullName evidence="14">G-protein coupled receptors family 1 profile domain-containing protein</fullName>
    </recommendedName>
</protein>
<feature type="transmembrane region" description="Helical" evidence="13">
    <location>
        <begin position="192"/>
        <end position="215"/>
    </location>
</feature>
<evidence type="ECO:0000256" key="8">
    <source>
        <dbReference type="ARBA" id="ARBA00023136"/>
    </source>
</evidence>
<reference evidence="15" key="1">
    <citation type="submission" date="2025-08" db="UniProtKB">
        <authorList>
            <consortium name="Ensembl"/>
        </authorList>
    </citation>
    <scope>IDENTIFICATION</scope>
</reference>
<keyword evidence="5" id="KW-0552">Olfaction</keyword>